<accession>A0A1V0PDE1</accession>
<feature type="transmembrane region" description="Helical" evidence="1">
    <location>
        <begin position="53"/>
        <end position="70"/>
    </location>
</feature>
<feature type="transmembrane region" description="Helical" evidence="1">
    <location>
        <begin position="153"/>
        <end position="170"/>
    </location>
</feature>
<keyword evidence="1" id="KW-0812">Transmembrane</keyword>
<dbReference type="RefSeq" id="WP_063280564.1">
    <property type="nucleotide sequence ID" value="NZ_CP016746.2"/>
</dbReference>
<feature type="transmembrane region" description="Helical" evidence="1">
    <location>
        <begin position="176"/>
        <end position="202"/>
    </location>
</feature>
<evidence type="ECO:0000313" key="2">
    <source>
        <dbReference type="EMBL" id="ARE27128.1"/>
    </source>
</evidence>
<feature type="transmembrane region" description="Helical" evidence="1">
    <location>
        <begin position="103"/>
        <end position="123"/>
    </location>
</feature>
<evidence type="ECO:0000256" key="1">
    <source>
        <dbReference type="SAM" id="Phobius"/>
    </source>
</evidence>
<protein>
    <submittedName>
        <fullName evidence="2">Uncharacterized protein</fullName>
    </submittedName>
</protein>
<keyword evidence="1" id="KW-0472">Membrane</keyword>
<gene>
    <name evidence="2" type="ORF">LLJM1_04000</name>
</gene>
<keyword evidence="2" id="KW-0614">Plasmid</keyword>
<feature type="transmembrane region" description="Helical" evidence="1">
    <location>
        <begin position="25"/>
        <end position="46"/>
    </location>
</feature>
<feature type="transmembrane region" description="Helical" evidence="1">
    <location>
        <begin position="272"/>
        <end position="295"/>
    </location>
</feature>
<sequence length="362" mass="41011">MDFTKELQWGASFTALLTLLDYVKLLPASLTNAGIVLVFGVIYLLFCARRGGFSLLHLIPITCAIGIMVINKDPSMISLTVIWFLIDIFSNTELDITKICKSFFYTGLTGYILTLAAYFSIGFNKSSDIVMWRIDHLITRSALGFLQANTSMMYALVLVMTAVIAFPVSWKRTITIIAISSGLFYFNQSRTSFILILIVALGTQFNVRIPMIRLAYLCIAFLSYSLLVNPVQDNLDALLSGRLTLYHTYLRQFGVHLLGSPSARNAMIDNGYIQMIFSKGILFTLLFVLSLQFIFRKKSRLASVLAFAYLLSAFTETTFQHFDLLLPILLVYLTPNFNEQNYKEKEFTNETTHQHRSSSLQR</sequence>
<geneLocation type="plasmid" evidence="3">
    <name>pmpjm1</name>
</geneLocation>
<dbReference type="EMBL" id="CP016746">
    <property type="protein sequence ID" value="ARE27128.1"/>
    <property type="molecule type" value="Genomic_DNA"/>
</dbReference>
<evidence type="ECO:0000313" key="3">
    <source>
        <dbReference type="Proteomes" id="UP000191806"/>
    </source>
</evidence>
<reference evidence="2 3" key="1">
    <citation type="journal article" date="2017" name="BMC Genomics">
        <title>Comparative and functional genomics of the Lactococcus lactis taxon; insights into evolution and niche adaptation.</title>
        <authorList>
            <person name="Kelleher P."/>
            <person name="Bottacini F."/>
            <person name="Mahony J."/>
            <person name="Kilcawley K.N."/>
            <person name="van Sinderen D."/>
        </authorList>
    </citation>
    <scope>NUCLEOTIDE SEQUENCE [LARGE SCALE GENOMIC DNA]</scope>
    <source>
        <strain evidence="2 3">JM1</strain>
        <plasmid evidence="3">pmpjm1</plasmid>
    </source>
</reference>
<name>A0A1V0PDE1_LACLC</name>
<dbReference type="AlphaFoldDB" id="A0A1V0PDE1"/>
<proteinExistence type="predicted"/>
<organism evidence="2 3">
    <name type="scientific">Lactococcus lactis subsp. cremoris</name>
    <name type="common">Streptococcus cremoris</name>
    <dbReference type="NCBI Taxonomy" id="1359"/>
    <lineage>
        <taxon>Bacteria</taxon>
        <taxon>Bacillati</taxon>
        <taxon>Bacillota</taxon>
        <taxon>Bacilli</taxon>
        <taxon>Lactobacillales</taxon>
        <taxon>Streptococcaceae</taxon>
        <taxon>Lactococcus</taxon>
    </lineage>
</organism>
<feature type="transmembrane region" description="Helical" evidence="1">
    <location>
        <begin position="307"/>
        <end position="333"/>
    </location>
</feature>
<feature type="transmembrane region" description="Helical" evidence="1">
    <location>
        <begin position="214"/>
        <end position="232"/>
    </location>
</feature>
<keyword evidence="1" id="KW-1133">Transmembrane helix</keyword>
<dbReference type="Proteomes" id="UP000191806">
    <property type="component" value="Plasmid pJM1A"/>
</dbReference>